<sequence>MKGLKTIYKISLLGLAMIALHSCSKGLFEEINTDPNRPDAVSTPYILVSAEKQLMNALRSEEINLRGAQLYAQYFSQHIYTDQSRYSITSGYADNYWTGMYKALNNFNEIIKLNTDERTKAVAAAGTAGTNANQIAIVRVLKAFAFHSLSDVFGDIPYQSYGNADPDFQALQQEPENLTPAYASQEKIYKDMLHELQQAADTLLKYDEATTFGAADIIYKGNNLKWAKFANSLRLRLATRIAKKEAALAKQHIDDALAKGVFTSNADNAAFTYSVTSPNEAPLYRATVTANRKDFAVSHVIVEALQGKRGPFTFADPRLPKYAKTNASGTYVGHPYGLPLEASTVLPIAAVSLPGDIINAANYAEMLQEYAEVEFLISEYKSWEQDAYEKGVRASLEKWGVASTDVASYLDQLPPATKENVLTQKYLALFNQGVEGWSEIRRTGYPLFLVKKNDIVWSGVVDGESRTYRFSPEGIDGLPSRFIYPLKEQSTNRENYQRALAAQGDDVLPTKVWWNKD</sequence>
<evidence type="ECO:0000256" key="1">
    <source>
        <dbReference type="SAM" id="SignalP"/>
    </source>
</evidence>
<dbReference type="Gene3D" id="1.25.40.390">
    <property type="match status" value="1"/>
</dbReference>
<gene>
    <name evidence="2" type="ORF">ACFSR5_11870</name>
</gene>
<dbReference type="Pfam" id="PF12771">
    <property type="entry name" value="SusD-like_2"/>
    <property type="match status" value="1"/>
</dbReference>
<keyword evidence="2" id="KW-0449">Lipoprotein</keyword>
<organism evidence="2 3">
    <name type="scientific">Sphingobacterium suaedae</name>
    <dbReference type="NCBI Taxonomy" id="1686402"/>
    <lineage>
        <taxon>Bacteria</taxon>
        <taxon>Pseudomonadati</taxon>
        <taxon>Bacteroidota</taxon>
        <taxon>Sphingobacteriia</taxon>
        <taxon>Sphingobacteriales</taxon>
        <taxon>Sphingobacteriaceae</taxon>
        <taxon>Sphingobacterium</taxon>
    </lineage>
</organism>
<dbReference type="InterPro" id="IPR041662">
    <property type="entry name" value="SusD-like_2"/>
</dbReference>
<protein>
    <submittedName>
        <fullName evidence="2">SusD/RagB family nutrient-binding outer membrane lipoprotein</fullName>
    </submittedName>
</protein>
<dbReference type="EMBL" id="JBHULR010000004">
    <property type="protein sequence ID" value="MFD2548340.1"/>
    <property type="molecule type" value="Genomic_DNA"/>
</dbReference>
<accession>A0ABW5KJ67</accession>
<keyword evidence="1" id="KW-0732">Signal</keyword>
<keyword evidence="3" id="KW-1185">Reference proteome</keyword>
<name>A0ABW5KJ67_9SPHI</name>
<evidence type="ECO:0000313" key="3">
    <source>
        <dbReference type="Proteomes" id="UP001597545"/>
    </source>
</evidence>
<evidence type="ECO:0000313" key="2">
    <source>
        <dbReference type="EMBL" id="MFD2548340.1"/>
    </source>
</evidence>
<feature type="chain" id="PRO_5045379893" evidence="1">
    <location>
        <begin position="22"/>
        <end position="517"/>
    </location>
</feature>
<dbReference type="SUPFAM" id="SSF48452">
    <property type="entry name" value="TPR-like"/>
    <property type="match status" value="1"/>
</dbReference>
<feature type="signal peptide" evidence="1">
    <location>
        <begin position="1"/>
        <end position="21"/>
    </location>
</feature>
<dbReference type="Proteomes" id="UP001597545">
    <property type="component" value="Unassembled WGS sequence"/>
</dbReference>
<comment type="caution">
    <text evidence="2">The sequence shown here is derived from an EMBL/GenBank/DDBJ whole genome shotgun (WGS) entry which is preliminary data.</text>
</comment>
<proteinExistence type="predicted"/>
<dbReference type="InterPro" id="IPR011990">
    <property type="entry name" value="TPR-like_helical_dom_sf"/>
</dbReference>
<dbReference type="RefSeq" id="WP_380904001.1">
    <property type="nucleotide sequence ID" value="NZ_JBHUEG010000001.1"/>
</dbReference>
<reference evidence="3" key="1">
    <citation type="journal article" date="2019" name="Int. J. Syst. Evol. Microbiol.">
        <title>The Global Catalogue of Microorganisms (GCM) 10K type strain sequencing project: providing services to taxonomists for standard genome sequencing and annotation.</title>
        <authorList>
            <consortium name="The Broad Institute Genomics Platform"/>
            <consortium name="The Broad Institute Genome Sequencing Center for Infectious Disease"/>
            <person name="Wu L."/>
            <person name="Ma J."/>
        </authorList>
    </citation>
    <scope>NUCLEOTIDE SEQUENCE [LARGE SCALE GENOMIC DNA]</scope>
    <source>
        <strain evidence="3">KCTC 42662</strain>
    </source>
</reference>